<protein>
    <submittedName>
        <fullName evidence="1">Uncharacterized protein</fullName>
    </submittedName>
</protein>
<proteinExistence type="predicted"/>
<dbReference type="Proteomes" id="UP000626210">
    <property type="component" value="Unassembled WGS sequence"/>
</dbReference>
<gene>
    <name evidence="1" type="ORF">GCM10007320_61250</name>
</gene>
<comment type="caution">
    <text evidence="1">The sequence shown here is derived from an EMBL/GenBank/DDBJ whole genome shotgun (WGS) entry which is preliminary data.</text>
</comment>
<keyword evidence="2" id="KW-1185">Reference proteome</keyword>
<name>A0ABQ3GEQ8_9BURK</name>
<sequence>MNTQKPGEVSRRRLAKGAAIAPVVLSSLLSKRALGNTYLCTVSGQVSGNMSPNGNDEPICAGTPLATYVDQYKTSPVKFKELFGTDNRWHNVLLKDILQGYSGPLAISGSKLLAQRAAVAYLNASKDPSYYVNQTDVRGMFIAVLDSKDYIRPSGGTMPYDKADNLLQLLAGF</sequence>
<accession>A0ABQ3GEQ8</accession>
<dbReference type="RefSeq" id="WP_189690645.1">
    <property type="nucleotide sequence ID" value="NZ_BMYK01000038.1"/>
</dbReference>
<evidence type="ECO:0000313" key="2">
    <source>
        <dbReference type="Proteomes" id="UP000626210"/>
    </source>
</evidence>
<reference evidence="2" key="1">
    <citation type="journal article" date="2019" name="Int. J. Syst. Evol. Microbiol.">
        <title>The Global Catalogue of Microorganisms (GCM) 10K type strain sequencing project: providing services to taxonomists for standard genome sequencing and annotation.</title>
        <authorList>
            <consortium name="The Broad Institute Genomics Platform"/>
            <consortium name="The Broad Institute Genome Sequencing Center for Infectious Disease"/>
            <person name="Wu L."/>
            <person name="Ma J."/>
        </authorList>
    </citation>
    <scope>NUCLEOTIDE SEQUENCE [LARGE SCALE GENOMIC DNA]</scope>
    <source>
        <strain evidence="2">KCTC 23314</strain>
    </source>
</reference>
<evidence type="ECO:0000313" key="1">
    <source>
        <dbReference type="EMBL" id="GHD02191.1"/>
    </source>
</evidence>
<dbReference type="EMBL" id="BMYK01000038">
    <property type="protein sequence ID" value="GHD02191.1"/>
    <property type="molecule type" value="Genomic_DNA"/>
</dbReference>
<organism evidence="1 2">
    <name type="scientific">Pseudorhodoferax aquiterrae</name>
    <dbReference type="NCBI Taxonomy" id="747304"/>
    <lineage>
        <taxon>Bacteria</taxon>
        <taxon>Pseudomonadati</taxon>
        <taxon>Pseudomonadota</taxon>
        <taxon>Betaproteobacteria</taxon>
        <taxon>Burkholderiales</taxon>
        <taxon>Comamonadaceae</taxon>
    </lineage>
</organism>